<keyword evidence="12 20" id="KW-0411">Iron-sulfur</keyword>
<evidence type="ECO:0000256" key="5">
    <source>
        <dbReference type="ARBA" id="ARBA00022605"/>
    </source>
</evidence>
<comment type="function">
    <text evidence="20">Functions in the biosynthesis of branched-chain amino acids. Catalyzes the dehydration of (2R,3R)-2,3-dihydroxy-3-methylpentanoate (2,3-dihydroxy-3-methylvalerate) into 2-oxo-3-methylpentanoate (2-oxo-3-methylvalerate) and of (2R)-2,3-dihydroxy-3-methylbutanoate (2,3-dihydroxyisovalerate) into 2-oxo-3-methylbutanoate (2-oxoisovalerate), the penultimate precursor to L-isoleucine and L-valine, respectively.</text>
</comment>
<feature type="binding site" evidence="20">
    <location>
        <position position="867"/>
    </location>
    <ligand>
        <name>Mg(2+)</name>
        <dbReference type="ChEBI" id="CHEBI:18420"/>
    </ligand>
</feature>
<evidence type="ECO:0000256" key="16">
    <source>
        <dbReference type="ARBA" id="ARBA00029304"/>
    </source>
</evidence>
<evidence type="ECO:0000256" key="8">
    <source>
        <dbReference type="ARBA" id="ARBA00022723"/>
    </source>
</evidence>
<dbReference type="InterPro" id="IPR011701">
    <property type="entry name" value="MFS"/>
</dbReference>
<dbReference type="InterPro" id="IPR004404">
    <property type="entry name" value="DihydroxyA_deHydtase"/>
</dbReference>
<evidence type="ECO:0000256" key="10">
    <source>
        <dbReference type="ARBA" id="ARBA00022989"/>
    </source>
</evidence>
<dbReference type="PANTHER" id="PTHR21000">
    <property type="entry name" value="DIHYDROXY-ACID DEHYDRATASE DAD"/>
    <property type="match status" value="1"/>
</dbReference>
<evidence type="ECO:0000256" key="4">
    <source>
        <dbReference type="ARBA" id="ARBA00022448"/>
    </source>
</evidence>
<dbReference type="Gene3D" id="3.50.30.80">
    <property type="entry name" value="IlvD/EDD C-terminal domain-like"/>
    <property type="match status" value="1"/>
</dbReference>
<dbReference type="InterPro" id="IPR000581">
    <property type="entry name" value="ILV_EDD_N"/>
</dbReference>
<name>A0A4Y3WHS3_9PSEU</name>
<keyword evidence="15 20" id="KW-0100">Branched-chain amino acid biosynthesis</keyword>
<evidence type="ECO:0000256" key="22">
    <source>
        <dbReference type="SAM" id="Phobius"/>
    </source>
</evidence>
<comment type="caution">
    <text evidence="20">Lacks conserved residue(s) required for the propagation of feature annotation.</text>
</comment>
<organism evidence="24 25">
    <name type="scientific">Pseudonocardia hydrocarbonoxydans</name>
    <dbReference type="NCBI Taxonomy" id="76726"/>
    <lineage>
        <taxon>Bacteria</taxon>
        <taxon>Bacillati</taxon>
        <taxon>Actinomycetota</taxon>
        <taxon>Actinomycetes</taxon>
        <taxon>Pseudonocardiales</taxon>
        <taxon>Pseudonocardiaceae</taxon>
        <taxon>Pseudonocardia</taxon>
    </lineage>
</organism>
<dbReference type="PROSITE" id="PS50850">
    <property type="entry name" value="MFS"/>
    <property type="match status" value="1"/>
</dbReference>
<feature type="binding site" description="via carbamate group" evidence="20">
    <location>
        <position position="548"/>
    </location>
    <ligand>
        <name>Mg(2+)</name>
        <dbReference type="ChEBI" id="CHEBI:18420"/>
    </ligand>
</feature>
<evidence type="ECO:0000256" key="15">
    <source>
        <dbReference type="ARBA" id="ARBA00023304"/>
    </source>
</evidence>
<feature type="modified residue" description="N6-carboxylysine" evidence="20">
    <location>
        <position position="548"/>
    </location>
</feature>
<dbReference type="InterPro" id="IPR056740">
    <property type="entry name" value="ILV_EDD_C"/>
</dbReference>
<comment type="subcellular location">
    <subcellularLocation>
        <location evidence="2">Cell membrane</location>
        <topology evidence="2">Multi-pass membrane protein</topology>
    </subcellularLocation>
</comment>
<dbReference type="SUPFAM" id="SSF52016">
    <property type="entry name" value="LeuD/IlvD-like"/>
    <property type="match status" value="1"/>
</dbReference>
<comment type="pathway">
    <text evidence="18 20">Amino-acid biosynthesis; L-isoleucine biosynthesis; L-isoleucine from 2-oxobutanoate: step 3/4.</text>
</comment>
<evidence type="ECO:0000256" key="17">
    <source>
        <dbReference type="ARBA" id="ARBA00029436"/>
    </source>
</evidence>
<dbReference type="FunFam" id="1.20.1250.20:FF:000018">
    <property type="entry name" value="MFS transporter permease"/>
    <property type="match status" value="1"/>
</dbReference>
<proteinExistence type="inferred from homology"/>
<dbReference type="GO" id="GO:0022857">
    <property type="term" value="F:transmembrane transporter activity"/>
    <property type="evidence" value="ECO:0007669"/>
    <property type="project" value="InterPro"/>
</dbReference>
<keyword evidence="10 22" id="KW-1133">Transmembrane helix</keyword>
<evidence type="ECO:0000259" key="23">
    <source>
        <dbReference type="PROSITE" id="PS50850"/>
    </source>
</evidence>
<keyword evidence="25" id="KW-1185">Reference proteome</keyword>
<dbReference type="SUPFAM" id="SSF143975">
    <property type="entry name" value="IlvD/EDD N-terminal domain-like"/>
    <property type="match status" value="1"/>
</dbReference>
<evidence type="ECO:0000256" key="18">
    <source>
        <dbReference type="ARBA" id="ARBA00029437"/>
    </source>
</evidence>
<dbReference type="UniPathway" id="UPA00049">
    <property type="reaction ID" value="UER00061"/>
</dbReference>
<feature type="active site" description="Proton acceptor" evidence="20">
    <location>
        <position position="893"/>
    </location>
</feature>
<feature type="transmembrane region" description="Helical" evidence="22">
    <location>
        <begin position="111"/>
        <end position="132"/>
    </location>
</feature>
<dbReference type="GO" id="GO:0051537">
    <property type="term" value="F:2 iron, 2 sulfur cluster binding"/>
    <property type="evidence" value="ECO:0007669"/>
    <property type="project" value="UniProtKB-UniRule"/>
</dbReference>
<dbReference type="Gene3D" id="1.20.1250.20">
    <property type="entry name" value="MFS general substrate transporter like domains"/>
    <property type="match status" value="2"/>
</dbReference>
<protein>
    <recommendedName>
        <fullName evidence="19 20">Dihydroxy-acid dehydratase</fullName>
        <shortName evidence="20">DAD</shortName>
        <ecNumber evidence="19 20">4.2.1.9</ecNumber>
    </recommendedName>
</protein>
<dbReference type="InterPro" id="IPR020558">
    <property type="entry name" value="DiOHA_6PGluconate_deHydtase_CS"/>
</dbReference>
<keyword evidence="6 22" id="KW-0812">Transmembrane</keyword>
<dbReference type="GO" id="GO:0009099">
    <property type="term" value="P:L-valine biosynthetic process"/>
    <property type="evidence" value="ECO:0007669"/>
    <property type="project" value="UniProtKB-UniRule"/>
</dbReference>
<evidence type="ECO:0000256" key="20">
    <source>
        <dbReference type="HAMAP-Rule" id="MF_00012"/>
    </source>
</evidence>
<dbReference type="PROSITE" id="PS00887">
    <property type="entry name" value="ILVD_EDD_2"/>
    <property type="match status" value="1"/>
</dbReference>
<evidence type="ECO:0000256" key="1">
    <source>
        <dbReference type="ARBA" id="ARBA00001946"/>
    </source>
</evidence>
<dbReference type="InterPro" id="IPR050165">
    <property type="entry name" value="DHAD_IlvD/Edd"/>
</dbReference>
<dbReference type="Proteomes" id="UP000320338">
    <property type="component" value="Unassembled WGS sequence"/>
</dbReference>
<feature type="region of interest" description="Disordered" evidence="21">
    <location>
        <begin position="339"/>
        <end position="362"/>
    </location>
</feature>
<dbReference type="PANTHER" id="PTHR21000:SF5">
    <property type="entry name" value="DIHYDROXY-ACID DEHYDRATASE, MITOCHONDRIAL"/>
    <property type="match status" value="1"/>
</dbReference>
<dbReference type="CDD" id="cd17319">
    <property type="entry name" value="MFS_ExuT_GudP_like"/>
    <property type="match status" value="1"/>
</dbReference>
<keyword evidence="13 22" id="KW-0472">Membrane</keyword>
<evidence type="ECO:0000313" key="24">
    <source>
        <dbReference type="EMBL" id="GEC18285.1"/>
    </source>
</evidence>
<feature type="binding site" evidence="20">
    <location>
        <position position="505"/>
    </location>
    <ligand>
        <name>Mg(2+)</name>
        <dbReference type="ChEBI" id="CHEBI:18420"/>
    </ligand>
</feature>
<keyword evidence="14 20" id="KW-0456">Lyase</keyword>
<dbReference type="GO" id="GO:0004160">
    <property type="term" value="F:dihydroxy-acid dehydratase activity"/>
    <property type="evidence" value="ECO:0007669"/>
    <property type="project" value="UniProtKB-UniRule"/>
</dbReference>
<dbReference type="GO" id="GO:0000287">
    <property type="term" value="F:magnesium ion binding"/>
    <property type="evidence" value="ECO:0007669"/>
    <property type="project" value="UniProtKB-UniRule"/>
</dbReference>
<comment type="pathway">
    <text evidence="17 20">Amino-acid biosynthesis; L-valine biosynthesis; L-valine from pyruvate: step 3/4.</text>
</comment>
<keyword evidence="7 20" id="KW-0001">2Fe-2S</keyword>
<dbReference type="NCBIfam" id="TIGR00110">
    <property type="entry name" value="ilvD"/>
    <property type="match status" value="1"/>
</dbReference>
<feature type="transmembrane region" description="Helical" evidence="22">
    <location>
        <begin position="144"/>
        <end position="167"/>
    </location>
</feature>
<keyword evidence="9 20" id="KW-0460">Magnesium</keyword>
<dbReference type="InterPro" id="IPR042096">
    <property type="entry name" value="Dihydro-acid_dehy_C"/>
</dbReference>
<feature type="transmembrane region" description="Helical" evidence="22">
    <location>
        <begin position="85"/>
        <end position="105"/>
    </location>
</feature>
<dbReference type="UniPathway" id="UPA00047">
    <property type="reaction ID" value="UER00057"/>
</dbReference>
<feature type="binding site" evidence="20">
    <location>
        <position position="473"/>
    </location>
    <ligand>
        <name>[2Fe-2S] cluster</name>
        <dbReference type="ChEBI" id="CHEBI:190135"/>
    </ligand>
</feature>
<feature type="transmembrane region" description="Helical" evidence="22">
    <location>
        <begin position="288"/>
        <end position="307"/>
    </location>
</feature>
<comment type="cofactor">
    <cofactor evidence="1 20">
        <name>Mg(2+)</name>
        <dbReference type="ChEBI" id="CHEBI:18420"/>
    </cofactor>
</comment>
<evidence type="ECO:0000256" key="9">
    <source>
        <dbReference type="ARBA" id="ARBA00022842"/>
    </source>
</evidence>
<dbReference type="InterPro" id="IPR037237">
    <property type="entry name" value="IlvD/EDD_N"/>
</dbReference>
<evidence type="ECO:0000256" key="19">
    <source>
        <dbReference type="ARBA" id="ARBA00029490"/>
    </source>
</evidence>
<comment type="catalytic activity">
    <reaction evidence="16">
        <text>(2R)-2,3-dihydroxy-3-methylbutanoate = 3-methyl-2-oxobutanoate + H2O</text>
        <dbReference type="Rhea" id="RHEA:24809"/>
        <dbReference type="ChEBI" id="CHEBI:11851"/>
        <dbReference type="ChEBI" id="CHEBI:15377"/>
        <dbReference type="ChEBI" id="CHEBI:49072"/>
        <dbReference type="EC" id="4.2.1.9"/>
    </reaction>
    <physiologicalReaction direction="left-to-right" evidence="16">
        <dbReference type="Rhea" id="RHEA:24810"/>
    </physiologicalReaction>
</comment>
<evidence type="ECO:0000256" key="14">
    <source>
        <dbReference type="ARBA" id="ARBA00023239"/>
    </source>
</evidence>
<comment type="similarity">
    <text evidence="3 20">Belongs to the IlvD/Edd family.</text>
</comment>
<dbReference type="Pfam" id="PF00920">
    <property type="entry name" value="ILVD_EDD_N"/>
    <property type="match status" value="1"/>
</dbReference>
<keyword evidence="4" id="KW-0813">Transport</keyword>
<sequence>MRMADDALLSSAVRRAMWRLLPFLGFCYLLNYLDRVNVGFAALRMNPDLGLSAAAYGLGAGLFFVGYFFFEVPSNVILHRVGARLWIARIMVTWGIIASATAFVTDEIGFYAVRFLLGVAEAGFFPGIILYLTYWFPRAQRARVVALFFLAVPLSTVLGAPISTLLIENGDGVLGFEQGWRFMFFAEGIPAVLAGFLVLVLLPDRPTRARWLTRDQARALEAVIAAEDTAQVPETTGLRDALRDGRVMALSVVYFGVVFGLYVLAFFLPQVVSDLQEQFGVRFSLVQIGLITAVPYVVASVVMVLNARHSDATGERAWHVAGPAFVGAAGVAVRGVRGDPGDLADPAGVPDRRRRGRGHRADQLLRQPVRVRRAVPDGVAPGDHGRLPGGHVGRRRVHGAVRCGGARRRQESCRSHDVWSPCMTDIKPRSREVTDGIERTAARGMLRAVGMRDEDFGKPQIGIASSWNEITPCNLSLQRLGLAAKEGVHRAGGFPMEFGTISVSDGISMGHVGMHWSLVSREVIADSVETVVQAERLDGTVLLAGCDKSLPGMLMAAARLDLAAVFLYAGSIMPGYVGEREVTIADAFEAVGACARGLITREEVDAIERAICPGEGACGGMYTANTMASAAEALGMALPGSASPPAVDRRRDGIARASGEAVVGMIEKGITARQILTKPAFENAIAVVMAFGGSTNAVLHLLAIAAEAGVPLELADFTRIGDRVPHLADVKPFGAHVMSTVDRVGGVPVVMKALLDAGLLHGDVLTCTGSTVAENLAVIDPPDLDGEILRALSDPIHPTGGITILHGSLAPDGAVVKSAGFDSSRFEGTARVFDGEQGAMDAVPHLQPGDVVVIRYEGPRGGPGMREMLAVTGAIKGAGLGKDVLLLTDGRFSGATTGLCVGHVAPEAVDGGPIALVRDGDGVVLDMASRTLDLLVDDAELARRREGWSPPAPTPELRRGVLGKYAKLVGSAAQGAVCS</sequence>
<feature type="transmembrane region" description="Helical" evidence="22">
    <location>
        <begin position="179"/>
        <end position="202"/>
    </location>
</feature>
<evidence type="ECO:0000256" key="21">
    <source>
        <dbReference type="SAM" id="MobiDB-lite"/>
    </source>
</evidence>
<keyword evidence="8 20" id="KW-0479">Metal-binding</keyword>
<evidence type="ECO:0000256" key="13">
    <source>
        <dbReference type="ARBA" id="ARBA00023136"/>
    </source>
</evidence>
<dbReference type="InterPro" id="IPR036259">
    <property type="entry name" value="MFS_trans_sf"/>
</dbReference>
<evidence type="ECO:0000256" key="3">
    <source>
        <dbReference type="ARBA" id="ARBA00006486"/>
    </source>
</evidence>
<dbReference type="PROSITE" id="PS00886">
    <property type="entry name" value="ILVD_EDD_1"/>
    <property type="match status" value="1"/>
</dbReference>
<feature type="transmembrane region" description="Helical" evidence="22">
    <location>
        <begin position="53"/>
        <end position="73"/>
    </location>
</feature>
<comment type="cofactor">
    <cofactor evidence="20">
        <name>[2Fe-2S] cluster</name>
        <dbReference type="ChEBI" id="CHEBI:190135"/>
    </cofactor>
    <text evidence="20">Binds 1 [2Fe-2S] cluster per subunit. This cluster acts as a Lewis acid cofactor.</text>
</comment>
<reference evidence="24 25" key="1">
    <citation type="submission" date="2019-06" db="EMBL/GenBank/DDBJ databases">
        <title>Whole genome shotgun sequence of Pseudonocardia hydrocarbonoxydans NBRC 14498.</title>
        <authorList>
            <person name="Hosoyama A."/>
            <person name="Uohara A."/>
            <person name="Ohji S."/>
            <person name="Ichikawa N."/>
        </authorList>
    </citation>
    <scope>NUCLEOTIDE SEQUENCE [LARGE SCALE GENOMIC DNA]</scope>
    <source>
        <strain evidence="24 25">NBRC 14498</strain>
    </source>
</reference>
<dbReference type="EC" id="4.2.1.9" evidence="19 20"/>
<dbReference type="EMBL" id="BJNG01000005">
    <property type="protein sequence ID" value="GEC18285.1"/>
    <property type="molecule type" value="Genomic_DNA"/>
</dbReference>
<keyword evidence="11 20" id="KW-0408">Iron</keyword>
<gene>
    <name evidence="20" type="primary">ilvD</name>
    <name evidence="24" type="ORF">PHY01_05680</name>
</gene>
<evidence type="ECO:0000256" key="2">
    <source>
        <dbReference type="ARBA" id="ARBA00004651"/>
    </source>
</evidence>
<comment type="catalytic activity">
    <reaction evidence="20">
        <text>(2R,3R)-2,3-dihydroxy-3-methylpentanoate = (S)-3-methyl-2-oxopentanoate + H2O</text>
        <dbReference type="Rhea" id="RHEA:27694"/>
        <dbReference type="ChEBI" id="CHEBI:15377"/>
        <dbReference type="ChEBI" id="CHEBI:35146"/>
        <dbReference type="ChEBI" id="CHEBI:49258"/>
        <dbReference type="EC" id="4.2.1.9"/>
    </reaction>
</comment>
<dbReference type="FunFam" id="3.50.30.80:FF:000001">
    <property type="entry name" value="Dihydroxy-acid dehydratase"/>
    <property type="match status" value="1"/>
</dbReference>
<evidence type="ECO:0000256" key="7">
    <source>
        <dbReference type="ARBA" id="ARBA00022714"/>
    </source>
</evidence>
<dbReference type="GO" id="GO:0009097">
    <property type="term" value="P:isoleucine biosynthetic process"/>
    <property type="evidence" value="ECO:0007669"/>
    <property type="project" value="UniProtKB-UniRule"/>
</dbReference>
<keyword evidence="5 20" id="KW-0028">Amino-acid biosynthesis</keyword>
<dbReference type="NCBIfam" id="NF002068">
    <property type="entry name" value="PRK00911.1"/>
    <property type="match status" value="1"/>
</dbReference>
<evidence type="ECO:0000313" key="25">
    <source>
        <dbReference type="Proteomes" id="UP000320338"/>
    </source>
</evidence>
<dbReference type="HAMAP" id="MF_00012">
    <property type="entry name" value="IlvD"/>
    <property type="match status" value="1"/>
</dbReference>
<dbReference type="Pfam" id="PF24877">
    <property type="entry name" value="ILV_EDD_C"/>
    <property type="match status" value="1"/>
</dbReference>
<accession>A0A4Y3WHS3</accession>
<comment type="caution">
    <text evidence="24">The sequence shown here is derived from an EMBL/GenBank/DDBJ whole genome shotgun (WGS) entry which is preliminary data.</text>
</comment>
<feature type="transmembrane region" description="Helical" evidence="22">
    <location>
        <begin position="247"/>
        <end position="268"/>
    </location>
</feature>
<comment type="subunit">
    <text evidence="20">Homodimer.</text>
</comment>
<evidence type="ECO:0000256" key="12">
    <source>
        <dbReference type="ARBA" id="ARBA00023014"/>
    </source>
</evidence>
<dbReference type="SUPFAM" id="SSF103473">
    <property type="entry name" value="MFS general substrate transporter"/>
    <property type="match status" value="1"/>
</dbReference>
<feature type="binding site" evidence="20">
    <location>
        <position position="547"/>
    </location>
    <ligand>
        <name>Mg(2+)</name>
        <dbReference type="ChEBI" id="CHEBI:18420"/>
    </ligand>
</feature>
<feature type="domain" description="Major facilitator superfamily (MFS) profile" evidence="23">
    <location>
        <begin position="20"/>
        <end position="537"/>
    </location>
</feature>
<dbReference type="InterPro" id="IPR020846">
    <property type="entry name" value="MFS_dom"/>
</dbReference>
<dbReference type="AlphaFoldDB" id="A0A4Y3WHS3"/>
<dbReference type="GO" id="GO:0005886">
    <property type="term" value="C:plasma membrane"/>
    <property type="evidence" value="ECO:0007669"/>
    <property type="project" value="UniProtKB-SubCell"/>
</dbReference>
<evidence type="ECO:0000256" key="6">
    <source>
        <dbReference type="ARBA" id="ARBA00022692"/>
    </source>
</evidence>
<dbReference type="Pfam" id="PF07690">
    <property type="entry name" value="MFS_1"/>
    <property type="match status" value="1"/>
</dbReference>
<feature type="transmembrane region" description="Helical" evidence="22">
    <location>
        <begin position="16"/>
        <end position="33"/>
    </location>
</feature>
<evidence type="ECO:0000256" key="11">
    <source>
        <dbReference type="ARBA" id="ARBA00023004"/>
    </source>
</evidence>